<sequence>MTAASSLAIAVSGLTKRYGTVTAVDGLGFEVASGRTVALLGGNGAGKTTTISMLLGLLLPSAGTIRVLGHDMLSERHRALPRMNFSSPYVDLPHRLTVRQNLTVYGHLYGLKDTRARIAELAADLDIAHLLSRPSGKLSAGQKTRVALAKALLNDPALLLLDEPTASLDPDTGDWIRTYLRDYQRRTGATLFLASHNMQEVERLCDDVMIMKSGRVFDRGPPQALLDRYGRSNLEEVFLDIARGRTAADPAPPPPAAEPPARDPRLPGGGSGPESLSE</sequence>
<evidence type="ECO:0000313" key="8">
    <source>
        <dbReference type="EMBL" id="SOD95015.1"/>
    </source>
</evidence>
<keyword evidence="4" id="KW-0547">Nucleotide-binding</keyword>
<dbReference type="SMART" id="SM00382">
    <property type="entry name" value="AAA"/>
    <property type="match status" value="1"/>
</dbReference>
<dbReference type="GO" id="GO:0005524">
    <property type="term" value="F:ATP binding"/>
    <property type="evidence" value="ECO:0007669"/>
    <property type="project" value="UniProtKB-KW"/>
</dbReference>
<protein>
    <submittedName>
        <fullName evidence="8">ABC-2 type transport system ATP-binding protein</fullName>
    </submittedName>
</protein>
<dbReference type="InterPro" id="IPR050763">
    <property type="entry name" value="ABC_transporter_ATP-binding"/>
</dbReference>
<evidence type="ECO:0000313" key="9">
    <source>
        <dbReference type="Proteomes" id="UP000219621"/>
    </source>
</evidence>
<dbReference type="InterPro" id="IPR027417">
    <property type="entry name" value="P-loop_NTPase"/>
</dbReference>
<evidence type="ECO:0000256" key="4">
    <source>
        <dbReference type="ARBA" id="ARBA00022741"/>
    </source>
</evidence>
<dbReference type="Proteomes" id="UP000219621">
    <property type="component" value="Unassembled WGS sequence"/>
</dbReference>
<dbReference type="PANTHER" id="PTHR42711">
    <property type="entry name" value="ABC TRANSPORTER ATP-BINDING PROTEIN"/>
    <property type="match status" value="1"/>
</dbReference>
<dbReference type="Pfam" id="PF00005">
    <property type="entry name" value="ABC_tran"/>
    <property type="match status" value="1"/>
</dbReference>
<evidence type="ECO:0000256" key="1">
    <source>
        <dbReference type="ARBA" id="ARBA00005417"/>
    </source>
</evidence>
<dbReference type="OrthoDB" id="9778547at2"/>
<dbReference type="InterPro" id="IPR017871">
    <property type="entry name" value="ABC_transporter-like_CS"/>
</dbReference>
<feature type="region of interest" description="Disordered" evidence="6">
    <location>
        <begin position="243"/>
        <end position="278"/>
    </location>
</feature>
<evidence type="ECO:0000256" key="5">
    <source>
        <dbReference type="ARBA" id="ARBA00022840"/>
    </source>
</evidence>
<keyword evidence="9" id="KW-1185">Reference proteome</keyword>
<keyword evidence="2" id="KW-0813">Transport</keyword>
<feature type="domain" description="ABC transporter" evidence="7">
    <location>
        <begin position="9"/>
        <end position="238"/>
    </location>
</feature>
<evidence type="ECO:0000256" key="2">
    <source>
        <dbReference type="ARBA" id="ARBA00022448"/>
    </source>
</evidence>
<dbReference type="RefSeq" id="WP_097279156.1">
    <property type="nucleotide sequence ID" value="NZ_OCNJ01000004.1"/>
</dbReference>
<dbReference type="InterPro" id="IPR003439">
    <property type="entry name" value="ABC_transporter-like_ATP-bd"/>
</dbReference>
<dbReference type="Gene3D" id="3.40.50.300">
    <property type="entry name" value="P-loop containing nucleotide triphosphate hydrolases"/>
    <property type="match status" value="1"/>
</dbReference>
<proteinExistence type="inferred from homology"/>
<evidence type="ECO:0000259" key="7">
    <source>
        <dbReference type="PROSITE" id="PS50893"/>
    </source>
</evidence>
<dbReference type="InterPro" id="IPR003593">
    <property type="entry name" value="AAA+_ATPase"/>
</dbReference>
<dbReference type="GO" id="GO:0016887">
    <property type="term" value="F:ATP hydrolysis activity"/>
    <property type="evidence" value="ECO:0007669"/>
    <property type="project" value="InterPro"/>
</dbReference>
<dbReference type="PROSITE" id="PS00211">
    <property type="entry name" value="ABC_TRANSPORTER_1"/>
    <property type="match status" value="1"/>
</dbReference>
<accession>A0A286GHK8</accession>
<organism evidence="8 9">
    <name type="scientific">Caenispirillum bisanense</name>
    <dbReference type="NCBI Taxonomy" id="414052"/>
    <lineage>
        <taxon>Bacteria</taxon>
        <taxon>Pseudomonadati</taxon>
        <taxon>Pseudomonadota</taxon>
        <taxon>Alphaproteobacteria</taxon>
        <taxon>Rhodospirillales</taxon>
        <taxon>Novispirillaceae</taxon>
        <taxon>Caenispirillum</taxon>
    </lineage>
</organism>
<dbReference type="PROSITE" id="PS50893">
    <property type="entry name" value="ABC_TRANSPORTER_2"/>
    <property type="match status" value="1"/>
</dbReference>
<evidence type="ECO:0000256" key="3">
    <source>
        <dbReference type="ARBA" id="ARBA00022458"/>
    </source>
</evidence>
<evidence type="ECO:0000256" key="6">
    <source>
        <dbReference type="SAM" id="MobiDB-lite"/>
    </source>
</evidence>
<dbReference type="EMBL" id="OCNJ01000004">
    <property type="protein sequence ID" value="SOD95015.1"/>
    <property type="molecule type" value="Genomic_DNA"/>
</dbReference>
<dbReference type="SUPFAM" id="SSF52540">
    <property type="entry name" value="P-loop containing nucleoside triphosphate hydrolases"/>
    <property type="match status" value="1"/>
</dbReference>
<dbReference type="AlphaFoldDB" id="A0A286GHK8"/>
<keyword evidence="3" id="KW-0536">Nodulation</keyword>
<keyword evidence="5 8" id="KW-0067">ATP-binding</keyword>
<dbReference type="PANTHER" id="PTHR42711:SF5">
    <property type="entry name" value="ABC TRANSPORTER ATP-BINDING PROTEIN NATA"/>
    <property type="match status" value="1"/>
</dbReference>
<reference evidence="8 9" key="1">
    <citation type="submission" date="2017-09" db="EMBL/GenBank/DDBJ databases">
        <authorList>
            <person name="Ehlers B."/>
            <person name="Leendertz F.H."/>
        </authorList>
    </citation>
    <scope>NUCLEOTIDE SEQUENCE [LARGE SCALE GENOMIC DNA]</scope>
    <source>
        <strain evidence="8 9">USBA 140</strain>
    </source>
</reference>
<name>A0A286GHK8_9PROT</name>
<comment type="similarity">
    <text evidence="1">Belongs to the ABC transporter superfamily.</text>
</comment>
<gene>
    <name evidence="8" type="ORF">SAMN05421508_104198</name>
</gene>